<comment type="cofactor">
    <cofactor evidence="1">
        <name>Zn(2+)</name>
        <dbReference type="ChEBI" id="CHEBI:29105"/>
    </cofactor>
</comment>
<evidence type="ECO:0000256" key="4">
    <source>
        <dbReference type="ARBA" id="ARBA00022833"/>
    </source>
</evidence>
<comment type="similarity">
    <text evidence="2">Belongs to the DODA-type extradiol aromatic ring-opening dioxygenase family.</text>
</comment>
<dbReference type="SUPFAM" id="SSF53213">
    <property type="entry name" value="LigB-like"/>
    <property type="match status" value="1"/>
</dbReference>
<dbReference type="Gene3D" id="3.40.830.10">
    <property type="entry name" value="LigB-like"/>
    <property type="match status" value="1"/>
</dbReference>
<dbReference type="EMBL" id="GL376633">
    <property type="status" value="NOT_ANNOTATED_CDS"/>
    <property type="molecule type" value="Genomic_DNA"/>
</dbReference>
<reference evidence="8" key="1">
    <citation type="journal article" date="2010" name="Genome Biol.">
        <title>Genome sequence of the necrotrophic plant pathogen Pythium ultimum reveals original pathogenicity mechanisms and effector repertoire.</title>
        <authorList>
            <person name="Levesque C.A."/>
            <person name="Brouwer H."/>
            <person name="Cano L."/>
            <person name="Hamilton J.P."/>
            <person name="Holt C."/>
            <person name="Huitema E."/>
            <person name="Raffaele S."/>
            <person name="Robideau G.P."/>
            <person name="Thines M."/>
            <person name="Win J."/>
            <person name="Zerillo M.M."/>
            <person name="Beakes G.W."/>
            <person name="Boore J.L."/>
            <person name="Busam D."/>
            <person name="Dumas B."/>
            <person name="Ferriera S."/>
            <person name="Fuerstenberg S.I."/>
            <person name="Gachon C.M."/>
            <person name="Gaulin E."/>
            <person name="Govers F."/>
            <person name="Grenville-Briggs L."/>
            <person name="Horner N."/>
            <person name="Hostetler J."/>
            <person name="Jiang R.H."/>
            <person name="Johnson J."/>
            <person name="Krajaejun T."/>
            <person name="Lin H."/>
            <person name="Meijer H.J."/>
            <person name="Moore B."/>
            <person name="Morris P."/>
            <person name="Phuntmart V."/>
            <person name="Puiu D."/>
            <person name="Shetty J."/>
            <person name="Stajich J.E."/>
            <person name="Tripathy S."/>
            <person name="Wawra S."/>
            <person name="van West P."/>
            <person name="Whitty B.R."/>
            <person name="Coutinho P.M."/>
            <person name="Henrissat B."/>
            <person name="Martin F."/>
            <person name="Thomas P.D."/>
            <person name="Tyler B.M."/>
            <person name="De Vries R.P."/>
            <person name="Kamoun S."/>
            <person name="Yandell M."/>
            <person name="Tisserat N."/>
            <person name="Buell C.R."/>
        </authorList>
    </citation>
    <scope>NUCLEOTIDE SEQUENCE</scope>
    <source>
        <strain evidence="8">DAOM:BR144</strain>
    </source>
</reference>
<dbReference type="OMA" id="SYCDEDT"/>
<dbReference type="PANTHER" id="PTHR30096">
    <property type="entry name" value="4,5-DOPA DIOXYGENASE EXTRADIOL-LIKE PROTEIN"/>
    <property type="match status" value="1"/>
</dbReference>
<feature type="domain" description="Extradiol ring-cleavage dioxygenase class III enzyme subunit B" evidence="6">
    <location>
        <begin position="2"/>
        <end position="124"/>
    </location>
</feature>
<name>K3WK32_GLOUD</name>
<evidence type="ECO:0000256" key="3">
    <source>
        <dbReference type="ARBA" id="ARBA00022723"/>
    </source>
</evidence>
<dbReference type="Proteomes" id="UP000019132">
    <property type="component" value="Unassembled WGS sequence"/>
</dbReference>
<dbReference type="GO" id="GO:0008270">
    <property type="term" value="F:zinc ion binding"/>
    <property type="evidence" value="ECO:0007669"/>
    <property type="project" value="InterPro"/>
</dbReference>
<keyword evidence="4" id="KW-0862">Zinc</keyword>
<proteinExistence type="inferred from homology"/>
<dbReference type="HOGENOM" id="CLU_046582_4_2_1"/>
<dbReference type="CDD" id="cd07363">
    <property type="entry name" value="45_DOPA_Dioxygenase"/>
    <property type="match status" value="1"/>
</dbReference>
<evidence type="ECO:0000313" key="8">
    <source>
        <dbReference type="Proteomes" id="UP000019132"/>
    </source>
</evidence>
<dbReference type="eggNOG" id="ENOG502QS66">
    <property type="taxonomic scope" value="Eukaryota"/>
</dbReference>
<accession>K3WK32</accession>
<evidence type="ECO:0000259" key="6">
    <source>
        <dbReference type="Pfam" id="PF02900"/>
    </source>
</evidence>
<dbReference type="PANTHER" id="PTHR30096:SF0">
    <property type="entry name" value="4,5-DOPA DIOXYGENASE EXTRADIOL-LIKE PROTEIN"/>
    <property type="match status" value="1"/>
</dbReference>
<dbReference type="InParanoid" id="K3WK32"/>
<sequence>MFLVRPEADIPIVTVSINDNLGAKAHFDLGKALAPLRDEHTLIIASGQATHSGRNPSIPAGLENWANEFQEWLDNTLSTSSTWSYDERCRQILDWESLPTAKIAHPTPDHFTPFLVAIGAGASEDAPTSEKLFGGWRDALSFAAYAWGIVN</sequence>
<keyword evidence="3" id="KW-0479">Metal-binding</keyword>
<evidence type="ECO:0000256" key="1">
    <source>
        <dbReference type="ARBA" id="ARBA00001947"/>
    </source>
</evidence>
<organism evidence="7 8">
    <name type="scientific">Globisporangium ultimum (strain ATCC 200006 / CBS 805.95 / DAOM BR144)</name>
    <name type="common">Pythium ultimum</name>
    <dbReference type="NCBI Taxonomy" id="431595"/>
    <lineage>
        <taxon>Eukaryota</taxon>
        <taxon>Sar</taxon>
        <taxon>Stramenopiles</taxon>
        <taxon>Oomycota</taxon>
        <taxon>Peronosporomycetes</taxon>
        <taxon>Pythiales</taxon>
        <taxon>Pythiaceae</taxon>
        <taxon>Globisporangium</taxon>
    </lineage>
</organism>
<dbReference type="GO" id="GO:0008198">
    <property type="term" value="F:ferrous iron binding"/>
    <property type="evidence" value="ECO:0007669"/>
    <property type="project" value="InterPro"/>
</dbReference>
<dbReference type="EnsemblProtists" id="PYU1_T005324">
    <property type="protein sequence ID" value="PYU1_T005324"/>
    <property type="gene ID" value="PYU1_G005313"/>
</dbReference>
<evidence type="ECO:0000256" key="5">
    <source>
        <dbReference type="ARBA" id="ARBA00023002"/>
    </source>
</evidence>
<dbReference type="AlphaFoldDB" id="K3WK32"/>
<dbReference type="Pfam" id="PF02900">
    <property type="entry name" value="LigB"/>
    <property type="match status" value="1"/>
</dbReference>
<evidence type="ECO:0000256" key="2">
    <source>
        <dbReference type="ARBA" id="ARBA00007581"/>
    </source>
</evidence>
<keyword evidence="5" id="KW-0560">Oxidoreductase</keyword>
<dbReference type="GO" id="GO:0016702">
    <property type="term" value="F:oxidoreductase activity, acting on single donors with incorporation of molecular oxygen, incorporation of two atoms of oxygen"/>
    <property type="evidence" value="ECO:0007669"/>
    <property type="project" value="UniProtKB-ARBA"/>
</dbReference>
<protein>
    <recommendedName>
        <fullName evidence="6">Extradiol ring-cleavage dioxygenase class III enzyme subunit B domain-containing protein</fullName>
    </recommendedName>
</protein>
<reference evidence="7" key="3">
    <citation type="submission" date="2015-02" db="UniProtKB">
        <authorList>
            <consortium name="EnsemblProtists"/>
        </authorList>
    </citation>
    <scope>IDENTIFICATION</scope>
    <source>
        <strain evidence="7">DAOM BR144</strain>
    </source>
</reference>
<dbReference type="InterPro" id="IPR014436">
    <property type="entry name" value="Extradiol_dOase_DODA"/>
</dbReference>
<dbReference type="InterPro" id="IPR004183">
    <property type="entry name" value="Xdiol_dOase_suB"/>
</dbReference>
<keyword evidence="8" id="KW-1185">Reference proteome</keyword>
<dbReference type="VEuPathDB" id="FungiDB:PYU1_G005313"/>
<evidence type="ECO:0000313" key="7">
    <source>
        <dbReference type="EnsemblProtists" id="PYU1_T005324"/>
    </source>
</evidence>
<reference evidence="8" key="2">
    <citation type="submission" date="2010-04" db="EMBL/GenBank/DDBJ databases">
        <authorList>
            <person name="Buell R."/>
            <person name="Hamilton J."/>
            <person name="Hostetler J."/>
        </authorList>
    </citation>
    <scope>NUCLEOTIDE SEQUENCE [LARGE SCALE GENOMIC DNA]</scope>
    <source>
        <strain evidence="8">DAOM:BR144</strain>
    </source>
</reference>